<comment type="catalytic activity">
    <reaction evidence="10">
        <text>[protein]-C-terminal S-[(2E,6E)-farnesyl]-L-cysteine + S-adenosyl-L-methionine = [protein]-C-terminal S-[(2E,6E)-farnesyl]-L-cysteine methyl ester + S-adenosyl-L-homocysteine</text>
        <dbReference type="Rhea" id="RHEA:21672"/>
        <dbReference type="Rhea" id="RHEA-COMP:12125"/>
        <dbReference type="Rhea" id="RHEA-COMP:12126"/>
        <dbReference type="ChEBI" id="CHEBI:57856"/>
        <dbReference type="ChEBI" id="CHEBI:59789"/>
        <dbReference type="ChEBI" id="CHEBI:90510"/>
        <dbReference type="ChEBI" id="CHEBI:90511"/>
        <dbReference type="EC" id="2.1.1.100"/>
    </reaction>
</comment>
<comment type="similarity">
    <text evidence="2 10">Belongs to the class VI-like SAM-binding methyltransferase superfamily. Isoprenylcysteine carboxyl methyltransferase family.</text>
</comment>
<dbReference type="GO" id="GO:0004671">
    <property type="term" value="F:protein C-terminal S-isoprenylcysteine carboxyl O-methyltransferase activity"/>
    <property type="evidence" value="ECO:0007669"/>
    <property type="project" value="UniProtKB-EC"/>
</dbReference>
<dbReference type="GO" id="GO:0032259">
    <property type="term" value="P:methylation"/>
    <property type="evidence" value="ECO:0007669"/>
    <property type="project" value="UniProtKB-KW"/>
</dbReference>
<evidence type="ECO:0000256" key="1">
    <source>
        <dbReference type="ARBA" id="ARBA00004141"/>
    </source>
</evidence>
<dbReference type="STRING" id="683960.A0A1E3NZT7"/>
<keyword evidence="6 10" id="KW-0949">S-adenosyl-L-methionine</keyword>
<feature type="transmembrane region" description="Helical" evidence="10">
    <location>
        <begin position="110"/>
        <end position="128"/>
    </location>
</feature>
<dbReference type="EMBL" id="KV454211">
    <property type="protein sequence ID" value="ODQ58673.1"/>
    <property type="molecule type" value="Genomic_DNA"/>
</dbReference>
<protein>
    <recommendedName>
        <fullName evidence="3 10">Protein-S-isoprenylcysteine O-methyltransferase</fullName>
        <ecNumber evidence="3 10">2.1.1.100</ecNumber>
    </recommendedName>
</protein>
<keyword evidence="4 10" id="KW-0489">Methyltransferase</keyword>
<sequence length="257" mass="29461">MNRFGKVYISEGCNVTFESDEGGPTPSTLDNDLLPDIKKNPPEEIALTAANLGILFGFAMATLFFSTYKEPSIYLMSLSVFHFLEFYITAKYNPKKVHKESFIINNGSSYTVAHTIAIIEAAVEYVFFPNFKKSFSWIKIIGLILLVGGQIIRSWAMITAGKSFSHLIVIKKSNEHELVTHGIYSVFRHPSYTGFFWWAVGTQLVLVNPIALVGFIIILWMFFSKRIKFEEKYLISFFGERYENYRKTAFVYIPFIN</sequence>
<dbReference type="Pfam" id="PF04140">
    <property type="entry name" value="ICMT"/>
    <property type="match status" value="1"/>
</dbReference>
<feature type="transmembrane region" description="Helical" evidence="10">
    <location>
        <begin position="72"/>
        <end position="90"/>
    </location>
</feature>
<dbReference type="Gene3D" id="1.20.120.1630">
    <property type="match status" value="1"/>
</dbReference>
<dbReference type="GO" id="GO:0007323">
    <property type="term" value="P:peptide pheromone maturation"/>
    <property type="evidence" value="ECO:0007669"/>
    <property type="project" value="EnsemblFungi"/>
</dbReference>
<feature type="transmembrane region" description="Helical" evidence="10">
    <location>
        <begin position="140"/>
        <end position="158"/>
    </location>
</feature>
<dbReference type="EC" id="2.1.1.100" evidence="3 10"/>
<dbReference type="GeneID" id="30197549"/>
<keyword evidence="5" id="KW-0808">Transferase</keyword>
<evidence type="ECO:0000256" key="6">
    <source>
        <dbReference type="ARBA" id="ARBA00022691"/>
    </source>
</evidence>
<keyword evidence="8 10" id="KW-1133">Transmembrane helix</keyword>
<feature type="transmembrane region" description="Helical" evidence="10">
    <location>
        <begin position="195"/>
        <end position="223"/>
    </location>
</feature>
<dbReference type="PANTHER" id="PTHR12714:SF9">
    <property type="entry name" value="PROTEIN-S-ISOPRENYLCYSTEINE O-METHYLTRANSFERASE"/>
    <property type="match status" value="1"/>
</dbReference>
<evidence type="ECO:0000313" key="11">
    <source>
        <dbReference type="EMBL" id="ODQ58673.1"/>
    </source>
</evidence>
<feature type="transmembrane region" description="Helical" evidence="10">
    <location>
        <begin position="45"/>
        <end position="65"/>
    </location>
</feature>
<keyword evidence="7 10" id="KW-0812">Transmembrane</keyword>
<dbReference type="InterPro" id="IPR007269">
    <property type="entry name" value="ICMT_MeTrfase"/>
</dbReference>
<evidence type="ECO:0000256" key="10">
    <source>
        <dbReference type="RuleBase" id="RU362022"/>
    </source>
</evidence>
<keyword evidence="10" id="KW-0256">Endoplasmic reticulum</keyword>
<proteinExistence type="inferred from homology"/>
<dbReference type="GO" id="GO:0005789">
    <property type="term" value="C:endoplasmic reticulum membrane"/>
    <property type="evidence" value="ECO:0007669"/>
    <property type="project" value="UniProtKB-SubCell"/>
</dbReference>
<evidence type="ECO:0000313" key="12">
    <source>
        <dbReference type="Proteomes" id="UP000094112"/>
    </source>
</evidence>
<evidence type="ECO:0000256" key="4">
    <source>
        <dbReference type="ARBA" id="ARBA00022603"/>
    </source>
</evidence>
<dbReference type="Proteomes" id="UP000094112">
    <property type="component" value="Unassembled WGS sequence"/>
</dbReference>
<dbReference type="InterPro" id="IPR025770">
    <property type="entry name" value="PPMT_MeTrfase"/>
</dbReference>
<evidence type="ECO:0000256" key="9">
    <source>
        <dbReference type="ARBA" id="ARBA00023136"/>
    </source>
</evidence>
<dbReference type="RefSeq" id="XP_019037880.1">
    <property type="nucleotide sequence ID" value="XM_019180303.1"/>
</dbReference>
<accession>A0A1E3NZT7</accession>
<evidence type="ECO:0000256" key="7">
    <source>
        <dbReference type="ARBA" id="ARBA00022692"/>
    </source>
</evidence>
<comment type="subcellular location">
    <subcellularLocation>
        <location evidence="10">Endoplasmic reticulum membrane</location>
        <topology evidence="10">Multi-pass membrane protein</topology>
    </subcellularLocation>
    <subcellularLocation>
        <location evidence="1">Membrane</location>
        <topology evidence="1">Multi-pass membrane protein</topology>
    </subcellularLocation>
</comment>
<keyword evidence="12" id="KW-1185">Reference proteome</keyword>
<dbReference type="GO" id="GO:0005637">
    <property type="term" value="C:nuclear inner membrane"/>
    <property type="evidence" value="ECO:0007669"/>
    <property type="project" value="EnsemblFungi"/>
</dbReference>
<dbReference type="PROSITE" id="PS51564">
    <property type="entry name" value="SAM_ICMT"/>
    <property type="match status" value="1"/>
</dbReference>
<gene>
    <name evidence="11" type="ORF">WICANDRAFT_100695</name>
</gene>
<keyword evidence="9 10" id="KW-0472">Membrane</keyword>
<organism evidence="11 12">
    <name type="scientific">Wickerhamomyces anomalus (strain ATCC 58044 / CBS 1984 / NCYC 433 / NRRL Y-366-8)</name>
    <name type="common">Yeast</name>
    <name type="synonym">Hansenula anomala</name>
    <dbReference type="NCBI Taxonomy" id="683960"/>
    <lineage>
        <taxon>Eukaryota</taxon>
        <taxon>Fungi</taxon>
        <taxon>Dikarya</taxon>
        <taxon>Ascomycota</taxon>
        <taxon>Saccharomycotina</taxon>
        <taxon>Saccharomycetes</taxon>
        <taxon>Phaffomycetales</taxon>
        <taxon>Wickerhamomycetaceae</taxon>
        <taxon>Wickerhamomyces</taxon>
    </lineage>
</organism>
<evidence type="ECO:0000256" key="3">
    <source>
        <dbReference type="ARBA" id="ARBA00012151"/>
    </source>
</evidence>
<reference evidence="11 12" key="1">
    <citation type="journal article" date="2016" name="Proc. Natl. Acad. Sci. U.S.A.">
        <title>Comparative genomics of biotechnologically important yeasts.</title>
        <authorList>
            <person name="Riley R."/>
            <person name="Haridas S."/>
            <person name="Wolfe K.H."/>
            <person name="Lopes M.R."/>
            <person name="Hittinger C.T."/>
            <person name="Goeker M."/>
            <person name="Salamov A.A."/>
            <person name="Wisecaver J.H."/>
            <person name="Long T.M."/>
            <person name="Calvey C.H."/>
            <person name="Aerts A.L."/>
            <person name="Barry K.W."/>
            <person name="Choi C."/>
            <person name="Clum A."/>
            <person name="Coughlan A.Y."/>
            <person name="Deshpande S."/>
            <person name="Douglass A.P."/>
            <person name="Hanson S.J."/>
            <person name="Klenk H.-P."/>
            <person name="LaButti K.M."/>
            <person name="Lapidus A."/>
            <person name="Lindquist E.A."/>
            <person name="Lipzen A.M."/>
            <person name="Meier-Kolthoff J.P."/>
            <person name="Ohm R.A."/>
            <person name="Otillar R.P."/>
            <person name="Pangilinan J.L."/>
            <person name="Peng Y."/>
            <person name="Rokas A."/>
            <person name="Rosa C.A."/>
            <person name="Scheuner C."/>
            <person name="Sibirny A.A."/>
            <person name="Slot J.C."/>
            <person name="Stielow J.B."/>
            <person name="Sun H."/>
            <person name="Kurtzman C.P."/>
            <person name="Blackwell M."/>
            <person name="Grigoriev I.V."/>
            <person name="Jeffries T.W."/>
        </authorList>
    </citation>
    <scope>NUCLEOTIDE SEQUENCE [LARGE SCALE GENOMIC DNA]</scope>
    <source>
        <strain evidence="12">ATCC 58044 / CBS 1984 / NCYC 433 / NRRL Y-366-8</strain>
    </source>
</reference>
<dbReference type="PANTHER" id="PTHR12714">
    <property type="entry name" value="PROTEIN-S ISOPRENYLCYSTEINE O-METHYLTRANSFERASE"/>
    <property type="match status" value="1"/>
</dbReference>
<dbReference type="OrthoDB" id="422086at2759"/>
<evidence type="ECO:0000256" key="8">
    <source>
        <dbReference type="ARBA" id="ARBA00022989"/>
    </source>
</evidence>
<evidence type="ECO:0000256" key="2">
    <source>
        <dbReference type="ARBA" id="ARBA00009140"/>
    </source>
</evidence>
<name>A0A1E3NZT7_WICAA</name>
<dbReference type="AlphaFoldDB" id="A0A1E3NZT7"/>
<evidence type="ECO:0000256" key="5">
    <source>
        <dbReference type="ARBA" id="ARBA00022679"/>
    </source>
</evidence>